<name>A0A5S5DEW2_9SPHI</name>
<proteinExistence type="predicted"/>
<gene>
    <name evidence="2" type="ORF">BC792_11443</name>
</gene>
<dbReference type="InterPro" id="IPR050583">
    <property type="entry name" value="Mycobacterial_A85_antigen"/>
</dbReference>
<sequence length="391" mass="44306">MYKSKLLLLLLSGCICSCLFGQENIRSGAKEQVLSPEVHPDNSVTFRLVAPDATRVFLKGNWTTESSFPDGKIPMVKSNSIWSYTASGLPSDLFLYNVEIDGVLVNDPLNVYQIRDVNRTFNYFITNGERADLYKVQEVPHGTVAKRWYDSPTLGMTRRMTVYTPPGYEEGKEKYPVLYLLHGMGGDEEAWPTLGRAAQILDNMIARGQVKPMIVVMPNGHVSNTAAPGESSKGLYPIGFATPDVGTGKMEESFIDVVRFIEENYRVQAKKSSRAIAGLSMGGSHTLFTSAFLPDYFDYIGLFSAAFRMNDKAQSPVFSDFDHRLTKQKENGYRLYWIGMGKDDFLYETGQQFRKKLEEHGMMYHYHESEGGHTWSNWRTYLTLFLPKLFQ</sequence>
<feature type="chain" id="PRO_5024283173" evidence="1">
    <location>
        <begin position="22"/>
        <end position="391"/>
    </location>
</feature>
<keyword evidence="1" id="KW-0732">Signal</keyword>
<comment type="caution">
    <text evidence="2">The sequence shown here is derived from an EMBL/GenBank/DDBJ whole genome shotgun (WGS) entry which is preliminary data.</text>
</comment>
<evidence type="ECO:0000313" key="3">
    <source>
        <dbReference type="Proteomes" id="UP000325105"/>
    </source>
</evidence>
<dbReference type="AlphaFoldDB" id="A0A5S5DEW2"/>
<dbReference type="SUPFAM" id="SSF53474">
    <property type="entry name" value="alpha/beta-Hydrolases"/>
    <property type="match status" value="1"/>
</dbReference>
<protein>
    <submittedName>
        <fullName evidence="2">Enterochelin esterase family protein</fullName>
    </submittedName>
</protein>
<evidence type="ECO:0000313" key="2">
    <source>
        <dbReference type="EMBL" id="TYP93142.1"/>
    </source>
</evidence>
<dbReference type="InterPro" id="IPR029058">
    <property type="entry name" value="AB_hydrolase_fold"/>
</dbReference>
<evidence type="ECO:0000256" key="1">
    <source>
        <dbReference type="SAM" id="SignalP"/>
    </source>
</evidence>
<dbReference type="PANTHER" id="PTHR48098">
    <property type="entry name" value="ENTEROCHELIN ESTERASE-RELATED"/>
    <property type="match status" value="1"/>
</dbReference>
<dbReference type="RefSeq" id="WP_148909087.1">
    <property type="nucleotide sequence ID" value="NZ_VNHX01000014.1"/>
</dbReference>
<dbReference type="Gene3D" id="3.40.50.1820">
    <property type="entry name" value="alpha/beta hydrolase"/>
    <property type="match status" value="1"/>
</dbReference>
<dbReference type="PANTHER" id="PTHR48098:SF1">
    <property type="entry name" value="DIACYLGLYCEROL ACYLTRANSFERASE_MYCOLYLTRANSFERASE AG85A"/>
    <property type="match status" value="1"/>
</dbReference>
<dbReference type="InterPro" id="IPR000801">
    <property type="entry name" value="Esterase-like"/>
</dbReference>
<dbReference type="CDD" id="cd11294">
    <property type="entry name" value="E_set_Esterase_like_N"/>
    <property type="match status" value="1"/>
</dbReference>
<organism evidence="2 3">
    <name type="scientific">Sphingobacterium allocomposti</name>
    <dbReference type="NCBI Taxonomy" id="415956"/>
    <lineage>
        <taxon>Bacteria</taxon>
        <taxon>Pseudomonadati</taxon>
        <taxon>Bacteroidota</taxon>
        <taxon>Sphingobacteriia</taxon>
        <taxon>Sphingobacteriales</taxon>
        <taxon>Sphingobacteriaceae</taxon>
        <taxon>Sphingobacterium</taxon>
    </lineage>
</organism>
<dbReference type="GO" id="GO:0016747">
    <property type="term" value="F:acyltransferase activity, transferring groups other than amino-acyl groups"/>
    <property type="evidence" value="ECO:0007669"/>
    <property type="project" value="TreeGrafter"/>
</dbReference>
<reference evidence="2 3" key="1">
    <citation type="submission" date="2019-07" db="EMBL/GenBank/DDBJ databases">
        <title>Genomic Encyclopedia of Archaeal and Bacterial Type Strains, Phase II (KMG-II): from individual species to whole genera.</title>
        <authorList>
            <person name="Goeker M."/>
        </authorList>
    </citation>
    <scope>NUCLEOTIDE SEQUENCE [LARGE SCALE GENOMIC DNA]</scope>
    <source>
        <strain evidence="2 3">DSM 18850</strain>
    </source>
</reference>
<dbReference type="Pfam" id="PF00756">
    <property type="entry name" value="Esterase"/>
    <property type="match status" value="1"/>
</dbReference>
<dbReference type="Gene3D" id="2.60.40.10">
    <property type="entry name" value="Immunoglobulins"/>
    <property type="match status" value="1"/>
</dbReference>
<accession>A0A5S5DEW2</accession>
<dbReference type="InterPro" id="IPR013783">
    <property type="entry name" value="Ig-like_fold"/>
</dbReference>
<dbReference type="SUPFAM" id="SSF81296">
    <property type="entry name" value="E set domains"/>
    <property type="match status" value="1"/>
</dbReference>
<keyword evidence="3" id="KW-1185">Reference proteome</keyword>
<feature type="signal peptide" evidence="1">
    <location>
        <begin position="1"/>
        <end position="21"/>
    </location>
</feature>
<dbReference type="InterPro" id="IPR014756">
    <property type="entry name" value="Ig_E-set"/>
</dbReference>
<dbReference type="Proteomes" id="UP000325105">
    <property type="component" value="Unassembled WGS sequence"/>
</dbReference>
<dbReference type="EMBL" id="VNHX01000014">
    <property type="protein sequence ID" value="TYP93142.1"/>
    <property type="molecule type" value="Genomic_DNA"/>
</dbReference>
<dbReference type="OrthoDB" id="9803578at2"/>